<protein>
    <recommendedName>
        <fullName evidence="3">Asparagine synthase</fullName>
    </recommendedName>
</protein>
<organism evidence="1 2">
    <name type="scientific">Caenispirillum bisanense</name>
    <dbReference type="NCBI Taxonomy" id="414052"/>
    <lineage>
        <taxon>Bacteria</taxon>
        <taxon>Pseudomonadati</taxon>
        <taxon>Pseudomonadota</taxon>
        <taxon>Alphaproteobacteria</taxon>
        <taxon>Rhodospirillales</taxon>
        <taxon>Novispirillaceae</taxon>
        <taxon>Caenispirillum</taxon>
    </lineage>
</organism>
<dbReference type="EMBL" id="OCNJ01000001">
    <property type="protein sequence ID" value="SOD90923.1"/>
    <property type="molecule type" value="Genomic_DNA"/>
</dbReference>
<dbReference type="RefSeq" id="WP_097277581.1">
    <property type="nucleotide sequence ID" value="NZ_OCNJ01000001.1"/>
</dbReference>
<evidence type="ECO:0008006" key="3">
    <source>
        <dbReference type="Google" id="ProtNLM"/>
    </source>
</evidence>
<name>A0A286G5Z8_9PROT</name>
<evidence type="ECO:0000313" key="2">
    <source>
        <dbReference type="Proteomes" id="UP000219621"/>
    </source>
</evidence>
<keyword evidence="2" id="KW-1185">Reference proteome</keyword>
<evidence type="ECO:0000313" key="1">
    <source>
        <dbReference type="EMBL" id="SOD90923.1"/>
    </source>
</evidence>
<dbReference type="OrthoDB" id="4897717at2"/>
<gene>
    <name evidence="1" type="ORF">SAMN05421508_101720</name>
</gene>
<accession>A0A286G5Z8</accession>
<dbReference type="InterPro" id="IPR014729">
    <property type="entry name" value="Rossmann-like_a/b/a_fold"/>
</dbReference>
<reference evidence="2" key="1">
    <citation type="submission" date="2017-09" db="EMBL/GenBank/DDBJ databases">
        <authorList>
            <person name="Varghese N."/>
            <person name="Submissions S."/>
        </authorList>
    </citation>
    <scope>NUCLEOTIDE SEQUENCE [LARGE SCALE GENOMIC DNA]</scope>
    <source>
        <strain evidence="2">USBA 140</strain>
    </source>
</reference>
<proteinExistence type="predicted"/>
<sequence>MSAAAEALTTGPAGYIADRFRPQFHDTRTSAAAGSVLSLLEGGTPADLDFGALNVFLRTGLFLGGTTPFRHIRAPCPPVPVLAPADLTREQAVAGYIDLFRQAMTRLLDRHDGQPFALGLSGGRDSRHILLQAVALGRRPAFCWTVANPALPEDTAVAATLAERCGVRHVLVTPADGLAAELEKNRRTDFCSRQHRWMVGALPALRGIGHLYDGIGGDVLSESAVLKPEWVALMAAGRLDELAEALVPPGPLPLVADPGRFPDRADAVRRVAAELARHRPAVNPLASFFFWNRTRRDIGESPFALLAEGSRQVHAPFLDDDLFAFLASLPARLTLKTGLHTEAIRRAFPAFADIPYAAKAARPRPPSAIAVLRLAAGLAARPAGLADRRGVVARLLRAALVPARREDAGWILTTAAYLGQITRPLGR</sequence>
<dbReference type="Gene3D" id="3.40.50.620">
    <property type="entry name" value="HUPs"/>
    <property type="match status" value="1"/>
</dbReference>
<dbReference type="AlphaFoldDB" id="A0A286G5Z8"/>
<dbReference type="Proteomes" id="UP000219621">
    <property type="component" value="Unassembled WGS sequence"/>
</dbReference>
<dbReference type="SUPFAM" id="SSF52402">
    <property type="entry name" value="Adenine nucleotide alpha hydrolases-like"/>
    <property type="match status" value="1"/>
</dbReference>